<organism evidence="3 4">
    <name type="scientific">Paramecium tetraurelia</name>
    <dbReference type="NCBI Taxonomy" id="5888"/>
    <lineage>
        <taxon>Eukaryota</taxon>
        <taxon>Sar</taxon>
        <taxon>Alveolata</taxon>
        <taxon>Ciliophora</taxon>
        <taxon>Intramacronucleata</taxon>
        <taxon>Oligohymenophorea</taxon>
        <taxon>Peniculida</taxon>
        <taxon>Parameciidae</taxon>
        <taxon>Paramecium</taxon>
    </lineage>
</organism>
<feature type="region of interest" description="Disordered" evidence="2">
    <location>
        <begin position="492"/>
        <end position="539"/>
    </location>
</feature>
<proteinExistence type="predicted"/>
<feature type="compositionally biased region" description="Polar residues" evidence="2">
    <location>
        <begin position="500"/>
        <end position="514"/>
    </location>
</feature>
<dbReference type="HOGENOM" id="CLU_459655_0_0_1"/>
<accession>A0CHT7</accession>
<evidence type="ECO:0000256" key="2">
    <source>
        <dbReference type="SAM" id="MobiDB-lite"/>
    </source>
</evidence>
<feature type="coiled-coil region" evidence="1">
    <location>
        <begin position="345"/>
        <end position="377"/>
    </location>
</feature>
<feature type="compositionally biased region" description="Polar residues" evidence="2">
    <location>
        <begin position="521"/>
        <end position="530"/>
    </location>
</feature>
<sequence length="601" mass="70314">MDQADMINDEEQSPLHIKRELDIDIPYRVAFPICYNQQQKDTPKTAMRTIEHLEIDEVQIQTETTPKTQIDISSPRVLFLTHSQIMGLNQEEDEVPFNRSALNNPLSEIPEELTPSNLPNVFDLSLFKQSKVSNQDVIIDNMSIVNSQQLKFSKKSSETQVISNINMEGSKLKEELKEQISILECKIQELEKENFILKKRSNQEKVRYIELQMETEYRIASLNEQFQDQEINYKKQIAILKNDLNTAKLQINIIKQQIPHHDTQGLQLSQSQIQFPYHPSQQQPYQYYNKQSTLSQSFTEQLSKHSKDQCLTQIQYDVVNSKLIKIIKKIDSQIEISKMDLFDLLQILEEKVKQMMNIEEEEKMDEHRTLLSTLKTELGQIKQIRGQLSRIFYDHNQFIHKKNSDNQNDQRINDLNLQILGFKQEKLELIEMTQKQQIEINQQNQLIVELQQKLNNSSQTDTQRIQSQFIRSLQTNSVADIKNIKEQVKQRQESIKKNFKSQNSPQSRSENASPQLKFLNSPKNSKHSSTYQKQQQNDKKYQFYNRTSDFSVDNNNSTHQATTQNINNSMHSSGEIIQKLVDQFRGNSILAQKISGYSKKN</sequence>
<feature type="coiled-coil region" evidence="1">
    <location>
        <begin position="433"/>
        <end position="460"/>
    </location>
</feature>
<keyword evidence="1" id="KW-0175">Coiled coil</keyword>
<feature type="coiled-coil region" evidence="1">
    <location>
        <begin position="173"/>
        <end position="257"/>
    </location>
</feature>
<evidence type="ECO:0000313" key="3">
    <source>
        <dbReference type="EMBL" id="CAK70354.1"/>
    </source>
</evidence>
<keyword evidence="4" id="KW-1185">Reference proteome</keyword>
<dbReference type="GeneID" id="5023536"/>
<dbReference type="InParanoid" id="A0CHT7"/>
<dbReference type="EMBL" id="CT868079">
    <property type="protein sequence ID" value="CAK70354.1"/>
    <property type="molecule type" value="Genomic_DNA"/>
</dbReference>
<dbReference type="Proteomes" id="UP000000600">
    <property type="component" value="Unassembled WGS sequence"/>
</dbReference>
<dbReference type="KEGG" id="ptm:GSPATT00038456001"/>
<name>A0CHT7_PARTE</name>
<reference evidence="3 4" key="1">
    <citation type="journal article" date="2006" name="Nature">
        <title>Global trends of whole-genome duplications revealed by the ciliate Paramecium tetraurelia.</title>
        <authorList>
            <consortium name="Genoscope"/>
            <person name="Aury J.-M."/>
            <person name="Jaillon O."/>
            <person name="Duret L."/>
            <person name="Noel B."/>
            <person name="Jubin C."/>
            <person name="Porcel B.M."/>
            <person name="Segurens B."/>
            <person name="Daubin V."/>
            <person name="Anthouard V."/>
            <person name="Aiach N."/>
            <person name="Arnaiz O."/>
            <person name="Billaut A."/>
            <person name="Beisson J."/>
            <person name="Blanc I."/>
            <person name="Bouhouche K."/>
            <person name="Camara F."/>
            <person name="Duharcourt S."/>
            <person name="Guigo R."/>
            <person name="Gogendeau D."/>
            <person name="Katinka M."/>
            <person name="Keller A.-M."/>
            <person name="Kissmehl R."/>
            <person name="Klotz C."/>
            <person name="Koll F."/>
            <person name="Le Moue A."/>
            <person name="Lepere C."/>
            <person name="Malinsky S."/>
            <person name="Nowacki M."/>
            <person name="Nowak J.K."/>
            <person name="Plattner H."/>
            <person name="Poulain J."/>
            <person name="Ruiz F."/>
            <person name="Serrano V."/>
            <person name="Zagulski M."/>
            <person name="Dessen P."/>
            <person name="Betermier M."/>
            <person name="Weissenbach J."/>
            <person name="Scarpelli C."/>
            <person name="Schachter V."/>
            <person name="Sperling L."/>
            <person name="Meyer E."/>
            <person name="Cohen J."/>
            <person name="Wincker P."/>
        </authorList>
    </citation>
    <scope>NUCLEOTIDE SEQUENCE [LARGE SCALE GENOMIC DNA]</scope>
    <source>
        <strain evidence="3 4">Stock d4-2</strain>
    </source>
</reference>
<evidence type="ECO:0000256" key="1">
    <source>
        <dbReference type="SAM" id="Coils"/>
    </source>
</evidence>
<dbReference type="OrthoDB" id="303768at2759"/>
<protein>
    <submittedName>
        <fullName evidence="3">Uncharacterized protein</fullName>
    </submittedName>
</protein>
<evidence type="ECO:0000313" key="4">
    <source>
        <dbReference type="Proteomes" id="UP000000600"/>
    </source>
</evidence>
<dbReference type="AlphaFoldDB" id="A0CHT7"/>
<dbReference type="OMA" id="VAFPICY"/>
<gene>
    <name evidence="3" type="ORF">GSPATT00038456001</name>
</gene>
<dbReference type="RefSeq" id="XP_001437751.1">
    <property type="nucleotide sequence ID" value="XM_001437714.1"/>
</dbReference>